<dbReference type="EMBL" id="UYYG01001158">
    <property type="protein sequence ID" value="VDN56996.1"/>
    <property type="molecule type" value="Genomic_DNA"/>
</dbReference>
<feature type="domain" description="LIM zinc-binding" evidence="6">
    <location>
        <begin position="133"/>
        <end position="193"/>
    </location>
</feature>
<dbReference type="Proteomes" id="UP000038040">
    <property type="component" value="Unplaced"/>
</dbReference>
<dbReference type="Proteomes" id="UP000274756">
    <property type="component" value="Unassembled WGS sequence"/>
</dbReference>
<keyword evidence="3 4" id="KW-0440">LIM domain</keyword>
<evidence type="ECO:0000256" key="5">
    <source>
        <dbReference type="SAM" id="MobiDB-lite"/>
    </source>
</evidence>
<dbReference type="GO" id="GO:0046872">
    <property type="term" value="F:metal ion binding"/>
    <property type="evidence" value="ECO:0007669"/>
    <property type="project" value="UniProtKB-KW"/>
</dbReference>
<keyword evidence="9" id="KW-1185">Reference proteome</keyword>
<keyword evidence="2 4" id="KW-0862">Zinc</keyword>
<gene>
    <name evidence="7" type="ORF">DME_LOCUS6969</name>
</gene>
<protein>
    <submittedName>
        <fullName evidence="10">LIM zinc-binding domain-containing protein</fullName>
    </submittedName>
</protein>
<evidence type="ECO:0000313" key="10">
    <source>
        <dbReference type="WBParaSite" id="DME_0000260901-mRNA-1"/>
    </source>
</evidence>
<feature type="compositionally biased region" description="Pro residues" evidence="5">
    <location>
        <begin position="416"/>
        <end position="425"/>
    </location>
</feature>
<dbReference type="PANTHER" id="PTHR24206">
    <property type="entry name" value="OS06G0237300 PROTEIN"/>
    <property type="match status" value="1"/>
</dbReference>
<dbReference type="OrthoDB" id="25654at2759"/>
<dbReference type="AlphaFoldDB" id="A0A158Q3L0"/>
<keyword evidence="1 4" id="KW-0479">Metal-binding</keyword>
<evidence type="ECO:0000313" key="7">
    <source>
        <dbReference type="EMBL" id="VDN56996.1"/>
    </source>
</evidence>
<reference evidence="7 9" key="2">
    <citation type="submission" date="2018-11" db="EMBL/GenBank/DDBJ databases">
        <authorList>
            <consortium name="Pathogen Informatics"/>
        </authorList>
    </citation>
    <scope>NUCLEOTIDE SEQUENCE [LARGE SCALE GENOMIC DNA]</scope>
</reference>
<dbReference type="Gene3D" id="2.10.110.10">
    <property type="entry name" value="Cysteine Rich Protein"/>
    <property type="match status" value="1"/>
</dbReference>
<dbReference type="STRING" id="318479.A0A158Q3L0"/>
<evidence type="ECO:0000256" key="1">
    <source>
        <dbReference type="ARBA" id="ARBA00022723"/>
    </source>
</evidence>
<reference evidence="10" key="1">
    <citation type="submission" date="2016-04" db="UniProtKB">
        <authorList>
            <consortium name="WormBaseParasite"/>
        </authorList>
    </citation>
    <scope>IDENTIFICATION</scope>
</reference>
<dbReference type="SMART" id="SM00132">
    <property type="entry name" value="LIM"/>
    <property type="match status" value="1"/>
</dbReference>
<dbReference type="PROSITE" id="PS50023">
    <property type="entry name" value="LIM_DOMAIN_2"/>
    <property type="match status" value="1"/>
</dbReference>
<evidence type="ECO:0000259" key="6">
    <source>
        <dbReference type="PROSITE" id="PS50023"/>
    </source>
</evidence>
<evidence type="ECO:0000256" key="3">
    <source>
        <dbReference type="ARBA" id="ARBA00023038"/>
    </source>
</evidence>
<sequence length="469" mass="53073">MKLKKVGLWVEGCGISPAPWVNGDWQAIMDLLSRLLADHLLQRKQSEGLEDITFKISFDAMMQMAEDVLGIPLFIVQEDLPSSLPNINLALLTCVVCIRNSIDIKPEKIKKIIPPKLVFEARCSRNTNVESVSKCIACNQHVFIVERVIIGKAIYHRKCFRCSYCKKLLHRGIFRFKNTLLECIEHWADNLLSNERQTYHQLNSSYVQIKPIPPPKPKNFSPRQDNLLSMNVNRDRTIKEENLQLTAILTKSHGDCNSNQINGKEITGIATSGPFLDSSETIPRLQHAENGSLQGDNYFNKPLSICSNVNCEIIPDDPSVLPVRPPRPKRESMLLQTAQCEINIVKNHVKNQDVSTKGSLINIADYPGFLNPFDSDEESVGSSDSYEENLNFDTQGDLDAYRIGTRLLSTSDRPKSTPPPPPKPPRLCADNKEKFFNTLPRPKKTFYAPLPPVPARRKVLLKVLHFFYT</sequence>
<dbReference type="Pfam" id="PF00412">
    <property type="entry name" value="LIM"/>
    <property type="match status" value="1"/>
</dbReference>
<organism evidence="8 10">
    <name type="scientific">Dracunculus medinensis</name>
    <name type="common">Guinea worm</name>
    <dbReference type="NCBI Taxonomy" id="318479"/>
    <lineage>
        <taxon>Eukaryota</taxon>
        <taxon>Metazoa</taxon>
        <taxon>Ecdysozoa</taxon>
        <taxon>Nematoda</taxon>
        <taxon>Chromadorea</taxon>
        <taxon>Rhabditida</taxon>
        <taxon>Spirurina</taxon>
        <taxon>Dracunculoidea</taxon>
        <taxon>Dracunculidae</taxon>
        <taxon>Dracunculus</taxon>
    </lineage>
</organism>
<dbReference type="SUPFAM" id="SSF57716">
    <property type="entry name" value="Glucocorticoid receptor-like (DNA-binding domain)"/>
    <property type="match status" value="1"/>
</dbReference>
<evidence type="ECO:0000256" key="4">
    <source>
        <dbReference type="PROSITE-ProRule" id="PRU00125"/>
    </source>
</evidence>
<evidence type="ECO:0000313" key="9">
    <source>
        <dbReference type="Proteomes" id="UP000274756"/>
    </source>
</evidence>
<proteinExistence type="predicted"/>
<accession>A0A158Q3L0</accession>
<dbReference type="InterPro" id="IPR001781">
    <property type="entry name" value="Znf_LIM"/>
</dbReference>
<name>A0A158Q3L0_DRAME</name>
<dbReference type="WBParaSite" id="DME_0000260901-mRNA-1">
    <property type="protein sequence ID" value="DME_0000260901-mRNA-1"/>
    <property type="gene ID" value="DME_0000260901"/>
</dbReference>
<feature type="region of interest" description="Disordered" evidence="5">
    <location>
        <begin position="407"/>
        <end position="428"/>
    </location>
</feature>
<evidence type="ECO:0000256" key="2">
    <source>
        <dbReference type="ARBA" id="ARBA00022833"/>
    </source>
</evidence>
<dbReference type="PROSITE" id="PS00478">
    <property type="entry name" value="LIM_DOMAIN_1"/>
    <property type="match status" value="1"/>
</dbReference>
<evidence type="ECO:0000313" key="8">
    <source>
        <dbReference type="Proteomes" id="UP000038040"/>
    </source>
</evidence>